<name>A0ABT1SSH2_9FIRM</name>
<feature type="domain" description="Putative Se/S carrier protein-like" evidence="1">
    <location>
        <begin position="6"/>
        <end position="74"/>
    </location>
</feature>
<gene>
    <name evidence="2" type="ORF">NE675_07260</name>
</gene>
<comment type="caution">
    <text evidence="2">The sequence shown here is derived from an EMBL/GenBank/DDBJ whole genome shotgun (WGS) entry which is preliminary data.</text>
</comment>
<dbReference type="Proteomes" id="UP001206692">
    <property type="component" value="Unassembled WGS sequence"/>
</dbReference>
<organism evidence="2 3">
    <name type="scientific">Megasphaera massiliensis</name>
    <dbReference type="NCBI Taxonomy" id="1232428"/>
    <lineage>
        <taxon>Bacteria</taxon>
        <taxon>Bacillati</taxon>
        <taxon>Bacillota</taxon>
        <taxon>Negativicutes</taxon>
        <taxon>Veillonellales</taxon>
        <taxon>Veillonellaceae</taxon>
        <taxon>Megasphaera</taxon>
    </lineage>
</organism>
<evidence type="ECO:0000313" key="2">
    <source>
        <dbReference type="EMBL" id="MCQ5342823.1"/>
    </source>
</evidence>
<dbReference type="Pfam" id="PF11823">
    <property type="entry name" value="Se_S_carrier"/>
    <property type="match status" value="1"/>
</dbReference>
<evidence type="ECO:0000259" key="1">
    <source>
        <dbReference type="Pfam" id="PF11823"/>
    </source>
</evidence>
<protein>
    <submittedName>
        <fullName evidence="2">DUF3343 domain-containing protein</fullName>
    </submittedName>
</protein>
<dbReference type="EMBL" id="JANGEW010000012">
    <property type="protein sequence ID" value="MCQ5342823.1"/>
    <property type="molecule type" value="Genomic_DNA"/>
</dbReference>
<accession>A0ABT1SSH2</accession>
<reference evidence="2 3" key="1">
    <citation type="submission" date="2022-06" db="EMBL/GenBank/DDBJ databases">
        <title>Isolation of gut microbiota from human fecal samples.</title>
        <authorList>
            <person name="Pamer E.G."/>
            <person name="Barat B."/>
            <person name="Waligurski E."/>
            <person name="Medina S."/>
            <person name="Paddock L."/>
            <person name="Mostad J."/>
        </authorList>
    </citation>
    <scope>NUCLEOTIDE SEQUENCE [LARGE SCALE GENOMIC DNA]</scope>
    <source>
        <strain evidence="2 3">DFI.1.1</strain>
    </source>
</reference>
<proteinExistence type="predicted"/>
<keyword evidence="3" id="KW-1185">Reference proteome</keyword>
<sequence>MTVSEYGIALVPSTKQAIEGERLAKAAGLSVRIIPTPGKIDASCGFSLKYELNDEAALTDLLDQASVTWVALYRASRQGLAVSYTKTKEG</sequence>
<dbReference type="RefSeq" id="WP_062412506.1">
    <property type="nucleotide sequence ID" value="NZ_JAJCIO010000017.1"/>
</dbReference>
<dbReference type="InterPro" id="IPR021778">
    <property type="entry name" value="Se/S_carrier-like"/>
</dbReference>
<evidence type="ECO:0000313" key="3">
    <source>
        <dbReference type="Proteomes" id="UP001206692"/>
    </source>
</evidence>